<dbReference type="Proteomes" id="UP000028828">
    <property type="component" value="Unassembled WGS sequence"/>
</dbReference>
<dbReference type="OrthoDB" id="330820at2759"/>
<dbReference type="VEuPathDB" id="ToxoDB:TGP89_305530"/>
<comment type="caution">
    <text evidence="1">The sequence shown here is derived from an EMBL/GenBank/DDBJ whole genome shotgun (WGS) entry which is preliminary data.</text>
</comment>
<proteinExistence type="predicted"/>
<sequence>MNSYHRVDRVFKDSKMWQVIMVACLVVGAESMSMSDTEHNTSSFMKEVSTFSGYLNSFLDMLYPLPDKHHNHKEVSTVQKKLLEDLSDPATTYAVWQAAMELAQEHTDSSSKTQPRRLIPDAIMFLVKAADATESGETAVATKLRNEAAINLHLAMKQMEQLLGLNRPAGDWQALADHGSMLWRGKNNEVAGRAAAMLDDIAGMYDDAGQRLLQIREERGIVGYRMQKLAELQKSIQETQQHRKLMGRAR</sequence>
<evidence type="ECO:0000313" key="1">
    <source>
        <dbReference type="EMBL" id="KFG28477.1"/>
    </source>
</evidence>
<dbReference type="AlphaFoldDB" id="A0A086J8K9"/>
<dbReference type="EMBL" id="AEYI02002370">
    <property type="protein sequence ID" value="KFG28477.1"/>
    <property type="molecule type" value="Genomic_DNA"/>
</dbReference>
<evidence type="ECO:0000313" key="2">
    <source>
        <dbReference type="Proteomes" id="UP000028828"/>
    </source>
</evidence>
<name>A0A086J8K9_TOXGO</name>
<gene>
    <name evidence="1" type="ORF">TGP89_305530</name>
</gene>
<reference evidence="1 2" key="1">
    <citation type="submission" date="2014-03" db="EMBL/GenBank/DDBJ databases">
        <authorList>
            <person name="Sibley D."/>
            <person name="Venepally P."/>
            <person name="Karamycheva S."/>
            <person name="Hadjithomas M."/>
            <person name="Khan A."/>
            <person name="Brunk B."/>
            <person name="Roos D."/>
            <person name="Caler E."/>
            <person name="Lorenzi H."/>
        </authorList>
    </citation>
    <scope>NUCLEOTIDE SEQUENCE [LARGE SCALE GENOMIC DNA]</scope>
    <source>
        <strain evidence="2">p89</strain>
    </source>
</reference>
<organism evidence="1 2">
    <name type="scientific">Toxoplasma gondii p89</name>
    <dbReference type="NCBI Taxonomy" id="943119"/>
    <lineage>
        <taxon>Eukaryota</taxon>
        <taxon>Sar</taxon>
        <taxon>Alveolata</taxon>
        <taxon>Apicomplexa</taxon>
        <taxon>Conoidasida</taxon>
        <taxon>Coccidia</taxon>
        <taxon>Eucoccidiorida</taxon>
        <taxon>Eimeriorina</taxon>
        <taxon>Sarcocystidae</taxon>
        <taxon>Toxoplasma</taxon>
    </lineage>
</organism>
<protein>
    <submittedName>
        <fullName evidence="1">Uncharacterized protein</fullName>
    </submittedName>
</protein>
<accession>A0A086J8K9</accession>